<evidence type="ECO:0000259" key="22">
    <source>
        <dbReference type="PROSITE" id="PS50054"/>
    </source>
</evidence>
<dbReference type="GO" id="GO:0006887">
    <property type="term" value="P:exocytosis"/>
    <property type="evidence" value="ECO:0007669"/>
    <property type="project" value="TreeGrafter"/>
</dbReference>
<keyword evidence="7" id="KW-0443">Lipid metabolism</keyword>
<keyword evidence="8" id="KW-0472">Membrane</keyword>
<evidence type="ECO:0000313" key="24">
    <source>
        <dbReference type="EMBL" id="CAD5216235.1"/>
    </source>
</evidence>
<dbReference type="Proteomes" id="UP000582659">
    <property type="component" value="Unassembled WGS sequence"/>
</dbReference>
<evidence type="ECO:0000259" key="23">
    <source>
        <dbReference type="PROSITE" id="PS50056"/>
    </source>
</evidence>
<keyword evidence="6 20" id="KW-0175">Coiled coil</keyword>
<evidence type="ECO:0000256" key="2">
    <source>
        <dbReference type="ARBA" id="ARBA00005189"/>
    </source>
</evidence>
<keyword evidence="5" id="KW-0904">Protein phosphatase</keyword>
<evidence type="ECO:0000256" key="13">
    <source>
        <dbReference type="ARBA" id="ARBA00025794"/>
    </source>
</evidence>
<dbReference type="PROSITE" id="PS50056">
    <property type="entry name" value="TYR_PHOSPHATASE_2"/>
    <property type="match status" value="1"/>
</dbReference>
<dbReference type="GO" id="GO:0005085">
    <property type="term" value="F:guanyl-nucleotide exchange factor activity"/>
    <property type="evidence" value="ECO:0007669"/>
    <property type="project" value="InterPro"/>
</dbReference>
<organism evidence="24 25">
    <name type="scientific">Bursaphelenchus xylophilus</name>
    <name type="common">Pinewood nematode worm</name>
    <name type="synonym">Aphelenchoides xylophilus</name>
    <dbReference type="NCBI Taxonomy" id="6326"/>
    <lineage>
        <taxon>Eukaryota</taxon>
        <taxon>Metazoa</taxon>
        <taxon>Ecdysozoa</taxon>
        <taxon>Nematoda</taxon>
        <taxon>Chromadorea</taxon>
        <taxon>Rhabditida</taxon>
        <taxon>Tylenchina</taxon>
        <taxon>Tylenchomorpha</taxon>
        <taxon>Aphelenchoidea</taxon>
        <taxon>Aphelenchoididae</taxon>
        <taxon>Bursaphelenchus</taxon>
    </lineage>
</organism>
<evidence type="ECO:0000256" key="16">
    <source>
        <dbReference type="ARBA" id="ARBA00052505"/>
    </source>
</evidence>
<keyword evidence="25" id="KW-1185">Reference proteome</keyword>
<evidence type="ECO:0000256" key="8">
    <source>
        <dbReference type="ARBA" id="ARBA00023136"/>
    </source>
</evidence>
<dbReference type="SUPFAM" id="SSF52799">
    <property type="entry name" value="(Phosphotyrosine protein) phosphatases II"/>
    <property type="match status" value="1"/>
</dbReference>
<evidence type="ECO:0000256" key="20">
    <source>
        <dbReference type="SAM" id="Coils"/>
    </source>
</evidence>
<keyword evidence="9" id="KW-0594">Phospholipid biosynthesis</keyword>
<dbReference type="EMBL" id="CAJFCV020000002">
    <property type="protein sequence ID" value="CAG9099072.1"/>
    <property type="molecule type" value="Genomic_DNA"/>
</dbReference>
<comment type="caution">
    <text evidence="24">The sequence shown here is derived from an EMBL/GenBank/DDBJ whole genome shotgun (WGS) entry which is preliminary data.</text>
</comment>
<dbReference type="FunFam" id="3.90.190.10:FF:000060">
    <property type="entry name" value="Phosphatidylglycerophosphatase and protein-tyrosine phosphatase 1"/>
    <property type="match status" value="1"/>
</dbReference>
<comment type="catalytic activity">
    <reaction evidence="17">
        <text>1,2-di-(9Z-octadecenoyl)-sn-glycero-3-phospho-(1'-sn-glycerol-3'-phosphate) + H2O = 1,2-di-(9Z-octadecenoyl)-sn-glycero-3-phospho-(1'-sn-glycerol) + phosphate</text>
        <dbReference type="Rhea" id="RHEA:42304"/>
        <dbReference type="ChEBI" id="CHEBI:15377"/>
        <dbReference type="ChEBI" id="CHEBI:43474"/>
        <dbReference type="ChEBI" id="CHEBI:75163"/>
        <dbReference type="ChEBI" id="CHEBI:78907"/>
    </reaction>
    <physiologicalReaction direction="left-to-right" evidence="17">
        <dbReference type="Rhea" id="RHEA:42305"/>
    </physiologicalReaction>
</comment>
<dbReference type="SMR" id="A0A7I8WWU4"/>
<comment type="catalytic activity">
    <reaction evidence="16">
        <text>1,2-dibutyryl-sn-glycero-3-phospho-(1D-myo-inositol-5-phosphate) + H2O = 1,2-dibutyryl-sn-glycero-3-phospho-(1D-myo-inositol) + phosphate</text>
        <dbReference type="Rhea" id="RHEA:42584"/>
        <dbReference type="ChEBI" id="CHEBI:15377"/>
        <dbReference type="ChEBI" id="CHEBI:43474"/>
        <dbReference type="ChEBI" id="CHEBI:82605"/>
        <dbReference type="ChEBI" id="CHEBI:82606"/>
    </reaction>
    <physiologicalReaction direction="left-to-right" evidence="16">
        <dbReference type="Rhea" id="RHEA:42585"/>
    </physiologicalReaction>
</comment>
<evidence type="ECO:0000256" key="10">
    <source>
        <dbReference type="ARBA" id="ARBA00023264"/>
    </source>
</evidence>
<dbReference type="SMART" id="SM00195">
    <property type="entry name" value="DSPc"/>
    <property type="match status" value="1"/>
</dbReference>
<dbReference type="AlphaFoldDB" id="A0A7I8WWU4"/>
<name>A0A7I8WWU4_BURXY</name>
<sequence>MMGHIAFYPTLAYNLIRNYVQPQRWQWYSRVDDHLLLGALPFRSMVDALKDEKVAGVVCCTEEFETKAAYNGMSEEEWKEHGIQFHHVPMHDFTGSASTSSLHSAVKFIDSITGDGSCVYVHCKAGRTRSATVAVCYLMFKRNMQPKEAFDHLQHHRPQVILRPENEEMFPSAAETSSERRAIWLFPILSSFLAFRAESMRNLQMFVFLTSGTHVRREMRSEDIADHEHLMPDSSSDSASICVDSSSLYLESSQLIHDGLDPSEVSRLRKDLEKALELLAQKEEKCQELMRLQQSTDSDLHNLTEQLFTEAYKLVDEEKAQRRLAEKRYAECKLKVDVLEGEVEGLKSVVKGKRSIAQRFLSPGPSSPEKSRNPFSRKNRSLSASRSMVSFSEPVDVIQQDPQLFDQFIHWREEKFNLKSNSEFLLRVVEEDIKPCLLFRNRELAKDVFQSIQSNELEIEKVRFNENETTCALTETWKPCPYKMKVRPNSDWKSISILARNRIASVCDFYTYIRYLSQGLVQSDLSRIYFHLLGLRKNILLAKLGFPLESGESTRSA</sequence>
<dbReference type="Gene3D" id="3.90.190.10">
    <property type="entry name" value="Protein tyrosine phosphatase superfamily"/>
    <property type="match status" value="1"/>
</dbReference>
<evidence type="ECO:0000256" key="4">
    <source>
        <dbReference type="ARBA" id="ARBA00022801"/>
    </source>
</evidence>
<comment type="catalytic activity">
    <reaction evidence="18">
        <text>1,2-dioctanoyl-sn-glycero-3-phospho-(1D-myo-inositol-5-phosphate) + H2O = 1,2-dioctanoyl-sn-glycero-3-phospho-(1D-myo-inositol) + phosphate</text>
        <dbReference type="Rhea" id="RHEA:42308"/>
        <dbReference type="ChEBI" id="CHEBI:15377"/>
        <dbReference type="ChEBI" id="CHEBI:43474"/>
        <dbReference type="ChEBI" id="CHEBI:65221"/>
        <dbReference type="ChEBI" id="CHEBI:78911"/>
    </reaction>
    <physiologicalReaction direction="left-to-right" evidence="18">
        <dbReference type="Rhea" id="RHEA:42309"/>
    </physiologicalReaction>
</comment>
<dbReference type="PROSITE" id="PS50054">
    <property type="entry name" value="TYR_PHOSPHATASE_DUAL"/>
    <property type="match status" value="1"/>
</dbReference>
<feature type="domain" description="Tyrosine-protein phosphatase" evidence="22">
    <location>
        <begin position="27"/>
        <end position="179"/>
    </location>
</feature>
<dbReference type="GO" id="GO:0008962">
    <property type="term" value="F:phosphatidylglycerophosphatase activity"/>
    <property type="evidence" value="ECO:0007669"/>
    <property type="project" value="UniProtKB-EC"/>
</dbReference>
<evidence type="ECO:0000313" key="25">
    <source>
        <dbReference type="Proteomes" id="UP000659654"/>
    </source>
</evidence>
<dbReference type="GO" id="GO:0070319">
    <property type="term" value="C:Golgi to plasma membrane transport vesicle"/>
    <property type="evidence" value="ECO:0007669"/>
    <property type="project" value="TreeGrafter"/>
</dbReference>
<comment type="catalytic activity">
    <reaction evidence="15">
        <text>a 1-acyl-2-hexanoyl-sn-glycero-3-phospho-(1D-myo-inositol-5-phosphate) + H2O = a 1-acyl-2-hexanoyl-sn-glycero-3-phospho-(1D-myo-inositol) + phosphate</text>
        <dbReference type="Rhea" id="RHEA:42320"/>
        <dbReference type="ChEBI" id="CHEBI:15377"/>
        <dbReference type="ChEBI" id="CHEBI:43474"/>
        <dbReference type="ChEBI" id="CHEBI:78930"/>
        <dbReference type="ChEBI" id="CHEBI:78931"/>
    </reaction>
    <physiologicalReaction direction="left-to-right" evidence="15">
        <dbReference type="Rhea" id="RHEA:42321"/>
    </physiologicalReaction>
</comment>
<evidence type="ECO:0000256" key="18">
    <source>
        <dbReference type="ARBA" id="ARBA00052780"/>
    </source>
</evidence>
<dbReference type="InterPro" id="IPR016130">
    <property type="entry name" value="Tyr_Pase_AS"/>
</dbReference>
<comment type="subcellular location">
    <subcellularLocation>
        <location evidence="1">Membrane</location>
    </subcellularLocation>
</comment>
<dbReference type="PANTHER" id="PTHR14430:SF0">
    <property type="entry name" value="SEC2P DOMAIN-CONTAINING PROTEIN"/>
    <property type="match status" value="1"/>
</dbReference>
<dbReference type="GO" id="GO:0008654">
    <property type="term" value="P:phospholipid biosynthetic process"/>
    <property type="evidence" value="ECO:0007669"/>
    <property type="project" value="UniProtKB-KW"/>
</dbReference>
<dbReference type="InterPro" id="IPR040351">
    <property type="entry name" value="RAB3IL/RAB3IP/Sec2"/>
</dbReference>
<comment type="pathway">
    <text evidence="2">Lipid metabolism.</text>
</comment>
<evidence type="ECO:0000256" key="11">
    <source>
        <dbReference type="ARBA" id="ARBA00024192"/>
    </source>
</evidence>
<accession>A0A7I8WWU4</accession>
<dbReference type="InterPro" id="IPR000387">
    <property type="entry name" value="Tyr_Pase_dom"/>
</dbReference>
<feature type="domain" description="Tyrosine specific protein phosphatases" evidence="23">
    <location>
        <begin position="103"/>
        <end position="168"/>
    </location>
</feature>
<proteinExistence type="inferred from homology"/>
<protein>
    <recommendedName>
        <fullName evidence="19">Phosphatidylglycerophosphatase and protein-tyrosine phosphatase 1</fullName>
        <ecNumber evidence="12">3.1.3.27</ecNumber>
    </recommendedName>
</protein>
<evidence type="ECO:0000256" key="12">
    <source>
        <dbReference type="ARBA" id="ARBA00024224"/>
    </source>
</evidence>
<evidence type="ECO:0000256" key="15">
    <source>
        <dbReference type="ARBA" id="ARBA00051818"/>
    </source>
</evidence>
<dbReference type="InterPro" id="IPR029021">
    <property type="entry name" value="Prot-tyrosine_phosphatase-like"/>
</dbReference>
<dbReference type="EMBL" id="CAJFDI010000002">
    <property type="protein sequence ID" value="CAD5216235.1"/>
    <property type="molecule type" value="Genomic_DNA"/>
</dbReference>
<dbReference type="EC" id="3.1.3.27" evidence="12"/>
<comment type="pathway">
    <text evidence="11">Phospholipid metabolism; phosphatidylglycerol biosynthesis; phosphatidylglycerol from CDP-diacylglycerol: step 2/2.</text>
</comment>
<keyword evidence="4" id="KW-0378">Hydrolase</keyword>
<dbReference type="Proteomes" id="UP000659654">
    <property type="component" value="Unassembled WGS sequence"/>
</dbReference>
<comment type="similarity">
    <text evidence="13">Belongs to the SEC2 family.</text>
</comment>
<evidence type="ECO:0000256" key="19">
    <source>
        <dbReference type="ARBA" id="ARBA00069309"/>
    </source>
</evidence>
<keyword evidence="3" id="KW-0444">Lipid biosynthesis</keyword>
<gene>
    <name evidence="24" type="ORF">BXYJ_LOCUS4428</name>
</gene>
<dbReference type="Pfam" id="PF25555">
    <property type="entry name" value="RAB3A-like_C"/>
    <property type="match status" value="1"/>
</dbReference>
<dbReference type="GO" id="GO:0004721">
    <property type="term" value="F:phosphoprotein phosphatase activity"/>
    <property type="evidence" value="ECO:0007669"/>
    <property type="project" value="UniProtKB-KW"/>
</dbReference>
<dbReference type="InterPro" id="IPR000340">
    <property type="entry name" value="Dual-sp_phosphatase_cat-dom"/>
</dbReference>
<dbReference type="PANTHER" id="PTHR14430">
    <property type="entry name" value="RABIN3-RELATED"/>
    <property type="match status" value="1"/>
</dbReference>
<evidence type="ECO:0000256" key="9">
    <source>
        <dbReference type="ARBA" id="ARBA00023209"/>
    </source>
</evidence>
<evidence type="ECO:0000256" key="6">
    <source>
        <dbReference type="ARBA" id="ARBA00023054"/>
    </source>
</evidence>
<evidence type="ECO:0000256" key="17">
    <source>
        <dbReference type="ARBA" id="ARBA00052632"/>
    </source>
</evidence>
<feature type="coiled-coil region" evidence="20">
    <location>
        <begin position="265"/>
        <end position="342"/>
    </location>
</feature>
<evidence type="ECO:0000256" key="3">
    <source>
        <dbReference type="ARBA" id="ARBA00022516"/>
    </source>
</evidence>
<reference evidence="24" key="1">
    <citation type="submission" date="2020-09" db="EMBL/GenBank/DDBJ databases">
        <authorList>
            <person name="Kikuchi T."/>
        </authorList>
    </citation>
    <scope>NUCLEOTIDE SEQUENCE</scope>
    <source>
        <strain evidence="24">Ka4C1</strain>
    </source>
</reference>
<dbReference type="OrthoDB" id="273181at2759"/>
<feature type="region of interest" description="Disordered" evidence="21">
    <location>
        <begin position="359"/>
        <end position="380"/>
    </location>
</feature>
<comment type="catalytic activity">
    <reaction evidence="14">
        <text>a 1,2-diacyl-sn-glycero-3-phospho-(1'-sn-glycero-3'-phosphate) + H2O = a 1,2-diacyl-sn-glycero-3-phospho-(1'-sn-glycerol) + phosphate</text>
        <dbReference type="Rhea" id="RHEA:33751"/>
        <dbReference type="ChEBI" id="CHEBI:15377"/>
        <dbReference type="ChEBI" id="CHEBI:43474"/>
        <dbReference type="ChEBI" id="CHEBI:60110"/>
        <dbReference type="ChEBI" id="CHEBI:64716"/>
        <dbReference type="EC" id="3.1.3.27"/>
    </reaction>
    <physiologicalReaction direction="left-to-right" evidence="14">
        <dbReference type="Rhea" id="RHEA:33752"/>
    </physiologicalReaction>
</comment>
<evidence type="ECO:0000256" key="21">
    <source>
        <dbReference type="SAM" id="MobiDB-lite"/>
    </source>
</evidence>
<dbReference type="PROSITE" id="PS00383">
    <property type="entry name" value="TYR_PHOSPHATASE_1"/>
    <property type="match status" value="1"/>
</dbReference>
<evidence type="ECO:0000256" key="5">
    <source>
        <dbReference type="ARBA" id="ARBA00022912"/>
    </source>
</evidence>
<dbReference type="Gene3D" id="1.20.5.4880">
    <property type="match status" value="1"/>
</dbReference>
<dbReference type="CDD" id="cd21044">
    <property type="entry name" value="Rab11BD_RAB3IP_like"/>
    <property type="match status" value="1"/>
</dbReference>
<keyword evidence="10" id="KW-1208">Phospholipid metabolism</keyword>
<evidence type="ECO:0000256" key="7">
    <source>
        <dbReference type="ARBA" id="ARBA00023098"/>
    </source>
</evidence>
<evidence type="ECO:0000256" key="1">
    <source>
        <dbReference type="ARBA" id="ARBA00004370"/>
    </source>
</evidence>
<dbReference type="Pfam" id="PF00782">
    <property type="entry name" value="DSPc"/>
    <property type="match status" value="1"/>
</dbReference>
<dbReference type="SUPFAM" id="SSF144284">
    <property type="entry name" value="Sec2 N-terminal region"/>
    <property type="match status" value="1"/>
</dbReference>
<evidence type="ECO:0000256" key="14">
    <source>
        <dbReference type="ARBA" id="ARBA00050944"/>
    </source>
</evidence>
<dbReference type="InterPro" id="IPR020422">
    <property type="entry name" value="TYR_PHOSPHATASE_DUAL_dom"/>
</dbReference>
<dbReference type="GO" id="GO:0016020">
    <property type="term" value="C:membrane"/>
    <property type="evidence" value="ECO:0007669"/>
    <property type="project" value="UniProtKB-SubCell"/>
</dbReference>